<dbReference type="GO" id="GO:0016787">
    <property type="term" value="F:hydrolase activity"/>
    <property type="evidence" value="ECO:0007669"/>
    <property type="project" value="InterPro"/>
</dbReference>
<proteinExistence type="predicted"/>
<dbReference type="eggNOG" id="COG4096">
    <property type="taxonomic scope" value="Bacteria"/>
</dbReference>
<dbReference type="KEGG" id="hsw:Hsw_PA0199"/>
<dbReference type="PATRIC" id="fig|1227739.3.peg.226"/>
<sequence>MLGLFNYSKFEELAALLKDTPEGLDENNVSRFHVALTAGLLNTTQLPTSLLLEYDGRIVAHTAQLNEQRLRRGEEPIRWKYFQYLTLLFTEIYLDRYFADPEALRAALNAELTKWAAALPRDAAPADKLPLFEETDAAARQLNKLAFSNATGSGKTLLMHVHIAQYRWYLTERGAGLRTLNRIILLTPNEGLSVQHLREFQAAGIEAELFSGQARGLFAGKAVEIIDINKLRDSKGQKTVDVASFLGNNLVLVDEGHRGASGGADSTWLEYRRQLSEEGFSFEYSATFVQAVKADVTLTSTYARAILFDYSYKYFYGDGFGKDYQILNLPNDKDAEWLHTYLVAGLMAFYQQQYVWAEQGPALRPYNLEKPLWIFVGGSVTASLNREEASDMVRILLFLSQYVSRREDSIRRIHQILHQGLLNSQGEDLLSNRFPALLASKLTAEQLFDDSLLRIFNAPSVGRLTVENLRGITGEIALRLGDNPPFGVINVGSDAALVALCSIAGLDTSEQEFSDSLFQQLNAPESNVNLLMGSRKFTEGWSSWRVSTMGLLNIGQGEGAQIIQLFGRGVRLKGYKMGLKRSAAIRPVLHEQGLTPPTHLPLLETLNIFGVRATYMTKFQEYLEEEGMPKPGTQISLVVPVRTNLPAGRSLFTLRLKREIEGKRTDFGVAFRALGPVPRLGPPAAAIATAVPGLLTKNRIILNWYPKLMGLRSKGLGEASEAILETGHLTARHTAFLDLDRLFFELTRYKAERGWSNLHLPAAAELGTLLADTSWYELKIPKEELAFDAKRSDDFGRRLRRWQEIASALLRSYTERYYLLHKRAWEEPFLEYQPLKEDDPNLLAAAATAGQAATNGYRVQVDEKEKEANDWFTELRDSVKADVFKKDKDPHRSLHALHFIQHLYQPLLALDSRPKLADVTPVALNKGEREFVEDLRHYHQQHPEFFADKELYLLRNLSRGRGIGFFEAGNFYPDFLLWLQIGPVQHLVFVDPKGLRNLKLNDPKLSFYQTIKEIESRPALQTANPNLHLHAFLVTATRLTELEHLGTATPTELAERHILLQEECKDTYIETMLNQVLT</sequence>
<dbReference type="GO" id="GO:0005524">
    <property type="term" value="F:ATP binding"/>
    <property type="evidence" value="ECO:0007669"/>
    <property type="project" value="InterPro"/>
</dbReference>
<protein>
    <recommendedName>
        <fullName evidence="1">Helicase/UvrB N-terminal domain-containing protein</fullName>
    </recommendedName>
</protein>
<evidence type="ECO:0000313" key="2">
    <source>
        <dbReference type="EMBL" id="AHJ95532.1"/>
    </source>
</evidence>
<gene>
    <name evidence="2" type="ORF">Hsw_PA0199</name>
</gene>
<name>W8EUW9_9BACT</name>
<dbReference type="SUPFAM" id="SSF52540">
    <property type="entry name" value="P-loop containing nucleoside triphosphate hydrolases"/>
    <property type="match status" value="1"/>
</dbReference>
<feature type="domain" description="Helicase/UvrB N-terminal" evidence="1">
    <location>
        <begin position="140"/>
        <end position="287"/>
    </location>
</feature>
<dbReference type="Gene3D" id="3.40.50.300">
    <property type="entry name" value="P-loop containing nucleotide triphosphate hydrolases"/>
    <property type="match status" value="1"/>
</dbReference>
<dbReference type="Pfam" id="PF04851">
    <property type="entry name" value="ResIII"/>
    <property type="match status" value="1"/>
</dbReference>
<keyword evidence="2" id="KW-0614">Plasmid</keyword>
<reference evidence="2 3" key="1">
    <citation type="submission" date="2014-01" db="EMBL/GenBank/DDBJ databases">
        <title>Complete sequence of plasmid1 of ionizing-radiation resistance bacterium Hymenobacter swuensis DY53.</title>
        <authorList>
            <person name="Jung J.-H."/>
            <person name="Jeong S.-W."/>
            <person name="Joe M.-H."/>
            <person name="Cho y.-j."/>
            <person name="Kim M.-K."/>
            <person name="Lim S.-Y."/>
        </authorList>
    </citation>
    <scope>NUCLEOTIDE SEQUENCE [LARGE SCALE GENOMIC DNA]</scope>
    <source>
        <strain evidence="2 3">DY53</strain>
        <plasmid evidence="2 3">pHsw1</plasmid>
    </source>
</reference>
<evidence type="ECO:0000313" key="3">
    <source>
        <dbReference type="Proteomes" id="UP000019423"/>
    </source>
</evidence>
<dbReference type="EMBL" id="CP007144">
    <property type="protein sequence ID" value="AHJ95532.1"/>
    <property type="molecule type" value="Genomic_DNA"/>
</dbReference>
<dbReference type="InterPro" id="IPR027417">
    <property type="entry name" value="P-loop_NTPase"/>
</dbReference>
<accession>W8EUW9</accession>
<dbReference type="AlphaFoldDB" id="W8EUW9"/>
<dbReference type="GO" id="GO:0003677">
    <property type="term" value="F:DNA binding"/>
    <property type="evidence" value="ECO:0007669"/>
    <property type="project" value="InterPro"/>
</dbReference>
<keyword evidence="3" id="KW-1185">Reference proteome</keyword>
<dbReference type="HOGENOM" id="CLU_008858_0_0_10"/>
<organism evidence="2 3">
    <name type="scientific">Hymenobacter swuensis DY53</name>
    <dbReference type="NCBI Taxonomy" id="1227739"/>
    <lineage>
        <taxon>Bacteria</taxon>
        <taxon>Pseudomonadati</taxon>
        <taxon>Bacteroidota</taxon>
        <taxon>Cytophagia</taxon>
        <taxon>Cytophagales</taxon>
        <taxon>Hymenobacteraceae</taxon>
        <taxon>Hymenobacter</taxon>
    </lineage>
</organism>
<geneLocation type="plasmid" evidence="2 3">
    <name>pHsw1</name>
</geneLocation>
<dbReference type="InterPro" id="IPR006935">
    <property type="entry name" value="Helicase/UvrB_N"/>
</dbReference>
<dbReference type="REBASE" id="81789">
    <property type="entry name" value="HswDY53ORF198P"/>
</dbReference>
<dbReference type="Proteomes" id="UP000019423">
    <property type="component" value="Plasmid pHsw1"/>
</dbReference>
<evidence type="ECO:0000259" key="1">
    <source>
        <dbReference type="Pfam" id="PF04851"/>
    </source>
</evidence>